<dbReference type="GO" id="GO:0004222">
    <property type="term" value="F:metalloendopeptidase activity"/>
    <property type="evidence" value="ECO:0007669"/>
    <property type="project" value="TreeGrafter"/>
</dbReference>
<protein>
    <submittedName>
        <fullName evidence="3">Peptidoglycan DD-metalloendopeptidase family protein</fullName>
    </submittedName>
</protein>
<proteinExistence type="predicted"/>
<dbReference type="PANTHER" id="PTHR21666">
    <property type="entry name" value="PEPTIDASE-RELATED"/>
    <property type="match status" value="1"/>
</dbReference>
<dbReference type="PANTHER" id="PTHR21666:SF270">
    <property type="entry name" value="MUREIN HYDROLASE ACTIVATOR ENVC"/>
    <property type="match status" value="1"/>
</dbReference>
<name>A0A6G9YRM7_9NOCA</name>
<feature type="compositionally biased region" description="Low complexity" evidence="1">
    <location>
        <begin position="107"/>
        <end position="121"/>
    </location>
</feature>
<evidence type="ECO:0000256" key="1">
    <source>
        <dbReference type="SAM" id="MobiDB-lite"/>
    </source>
</evidence>
<dbReference type="Pfam" id="PF01551">
    <property type="entry name" value="Peptidase_M23"/>
    <property type="match status" value="1"/>
</dbReference>
<dbReference type="Gene3D" id="2.70.70.10">
    <property type="entry name" value="Glucose Permease (Domain IIA)"/>
    <property type="match status" value="1"/>
</dbReference>
<evidence type="ECO:0000313" key="4">
    <source>
        <dbReference type="Proteomes" id="UP000503540"/>
    </source>
</evidence>
<evidence type="ECO:0000259" key="2">
    <source>
        <dbReference type="Pfam" id="PF01551"/>
    </source>
</evidence>
<accession>A0A6G9YRM7</accession>
<dbReference type="AlphaFoldDB" id="A0A6G9YRM7"/>
<dbReference type="InterPro" id="IPR011055">
    <property type="entry name" value="Dup_hybrid_motif"/>
</dbReference>
<feature type="domain" description="M23ase beta-sheet core" evidence="2">
    <location>
        <begin position="265"/>
        <end position="359"/>
    </location>
</feature>
<feature type="region of interest" description="Disordered" evidence="1">
    <location>
        <begin position="25"/>
        <end position="140"/>
    </location>
</feature>
<dbReference type="CDD" id="cd12797">
    <property type="entry name" value="M23_peptidase"/>
    <property type="match status" value="1"/>
</dbReference>
<dbReference type="SUPFAM" id="SSF51261">
    <property type="entry name" value="Duplicated hybrid motif"/>
    <property type="match status" value="1"/>
</dbReference>
<feature type="region of interest" description="Disordered" evidence="1">
    <location>
        <begin position="188"/>
        <end position="213"/>
    </location>
</feature>
<gene>
    <name evidence="3" type="ORF">F5544_40210</name>
</gene>
<evidence type="ECO:0000313" key="3">
    <source>
        <dbReference type="EMBL" id="QIS15858.1"/>
    </source>
</evidence>
<keyword evidence="4" id="KW-1185">Reference proteome</keyword>
<dbReference type="InterPro" id="IPR016047">
    <property type="entry name" value="M23ase_b-sheet_dom"/>
</dbReference>
<dbReference type="KEGG" id="nah:F5544_40210"/>
<feature type="compositionally biased region" description="Basic residues" evidence="1">
    <location>
        <begin position="124"/>
        <end position="134"/>
    </location>
</feature>
<dbReference type="Proteomes" id="UP000503540">
    <property type="component" value="Chromosome"/>
</dbReference>
<reference evidence="3 4" key="1">
    <citation type="journal article" date="2019" name="ACS Chem. Biol.">
        <title>Identification and Mobilization of a Cryptic Antibiotic Biosynthesis Gene Locus from a Human-Pathogenic Nocardia Isolate.</title>
        <authorList>
            <person name="Herisse M."/>
            <person name="Ishida K."/>
            <person name="Porter J.L."/>
            <person name="Howden B."/>
            <person name="Hertweck C."/>
            <person name="Stinear T.P."/>
            <person name="Pidot S.J."/>
        </authorList>
    </citation>
    <scope>NUCLEOTIDE SEQUENCE [LARGE SCALE GENOMIC DNA]</scope>
    <source>
        <strain evidence="3 4">AUSMDU00012717</strain>
    </source>
</reference>
<dbReference type="InterPro" id="IPR050570">
    <property type="entry name" value="Cell_wall_metabolism_enzyme"/>
</dbReference>
<dbReference type="RefSeq" id="WP_167478035.1">
    <property type="nucleotide sequence ID" value="NZ_CP046172.1"/>
</dbReference>
<organism evidence="3 4">
    <name type="scientific">Nocardia arthritidis</name>
    <dbReference type="NCBI Taxonomy" id="228602"/>
    <lineage>
        <taxon>Bacteria</taxon>
        <taxon>Bacillati</taxon>
        <taxon>Actinomycetota</taxon>
        <taxon>Actinomycetes</taxon>
        <taxon>Mycobacteriales</taxon>
        <taxon>Nocardiaceae</taxon>
        <taxon>Nocardia</taxon>
    </lineage>
</organism>
<dbReference type="EMBL" id="CP046172">
    <property type="protein sequence ID" value="QIS15858.1"/>
    <property type="molecule type" value="Genomic_DNA"/>
</dbReference>
<sequence length="375" mass="39609">MSRARARRSEGKAIPVQDLINNLQQSSGYDGEYDRFDADDFGWSANDSWSQADSYDAEYGDRVEQDYSAPFEPNSPAAHHDSNNQDFGWESDQWWAPQGDYPPRPVEPAAEPAVATPIVPARKTQQRKPRRGGAHRLPAPPAALKGRAAVVAVAAGAVVAAGQNAFASVDKPAANTVEFQAVGQAQALPGAPDPAATPGQNPEAPQLLSNPGPANVAQFNEMLDHGAAFAQELAAQAEAQWRPLFVKFTSGTFTSGYGARWGVLHPGVDVAAPIGTPIVAVEDGTVIDAGPAAGFGMWVRVLGDDGTVTVYGHINTATVSVGQHVTAGDQIATVGNRGESTGPHCHFEVWLNGTNRIDPLPWLATRGISLGPERD</sequence>